<dbReference type="RefSeq" id="WP_344240750.1">
    <property type="nucleotide sequence ID" value="NZ_BAAAHH010000009.1"/>
</dbReference>
<dbReference type="InterPro" id="IPR036390">
    <property type="entry name" value="WH_DNA-bd_sf"/>
</dbReference>
<evidence type="ECO:0000259" key="4">
    <source>
        <dbReference type="PROSITE" id="PS51077"/>
    </source>
</evidence>
<dbReference type="PANTHER" id="PTHR30136">
    <property type="entry name" value="HELIX-TURN-HELIX TRANSCRIPTIONAL REGULATOR, ICLR FAMILY"/>
    <property type="match status" value="1"/>
</dbReference>
<sequence length="257" mass="27118">MTVPATAAAPGLESSMLARAARIMYCFTAATPELTLTDMARRTGLPSSSVHRILDQLVQLRALERAGSRYRLGLGLLELGALAAQQNRLREAASPHLHRLHAATRVPVHLAIPDGHEIIYLEKVGGPPAGGAPTRLGGRQPAYCTGAGKAMLAFADEEEVAGVLGAGLAPRTPATITDPQAFRRELAGIRERGIALDREENHRGVVCVATPLRDGLGRPVAAISLCGAPGRLNPQALTPPLLMAARDVRRALSARRG</sequence>
<evidence type="ECO:0000313" key="7">
    <source>
        <dbReference type="Proteomes" id="UP001500665"/>
    </source>
</evidence>
<evidence type="ECO:0000256" key="3">
    <source>
        <dbReference type="ARBA" id="ARBA00023163"/>
    </source>
</evidence>
<keyword evidence="2" id="KW-0238">DNA-binding</keyword>
<protein>
    <submittedName>
        <fullName evidence="6">IclR family transcriptional regulator</fullName>
    </submittedName>
</protein>
<dbReference type="InterPro" id="IPR036388">
    <property type="entry name" value="WH-like_DNA-bd_sf"/>
</dbReference>
<name>A0ABN1R0H0_9ACTN</name>
<dbReference type="Gene3D" id="1.10.10.10">
    <property type="entry name" value="Winged helix-like DNA-binding domain superfamily/Winged helix DNA-binding domain"/>
    <property type="match status" value="1"/>
</dbReference>
<dbReference type="SUPFAM" id="SSF55781">
    <property type="entry name" value="GAF domain-like"/>
    <property type="match status" value="1"/>
</dbReference>
<reference evidence="6 7" key="1">
    <citation type="journal article" date="2019" name="Int. J. Syst. Evol. Microbiol.">
        <title>The Global Catalogue of Microorganisms (GCM) 10K type strain sequencing project: providing services to taxonomists for standard genome sequencing and annotation.</title>
        <authorList>
            <consortium name="The Broad Institute Genomics Platform"/>
            <consortium name="The Broad Institute Genome Sequencing Center for Infectious Disease"/>
            <person name="Wu L."/>
            <person name="Ma J."/>
        </authorList>
    </citation>
    <scope>NUCLEOTIDE SEQUENCE [LARGE SCALE GENOMIC DNA]</scope>
    <source>
        <strain evidence="6 7">JCM 10696</strain>
    </source>
</reference>
<keyword evidence="3" id="KW-0804">Transcription</keyword>
<dbReference type="PROSITE" id="PS51077">
    <property type="entry name" value="HTH_ICLR"/>
    <property type="match status" value="1"/>
</dbReference>
<accession>A0ABN1R0H0</accession>
<evidence type="ECO:0000256" key="1">
    <source>
        <dbReference type="ARBA" id="ARBA00023015"/>
    </source>
</evidence>
<dbReference type="PROSITE" id="PS51078">
    <property type="entry name" value="ICLR_ED"/>
    <property type="match status" value="1"/>
</dbReference>
<dbReference type="SUPFAM" id="SSF46785">
    <property type="entry name" value="Winged helix' DNA-binding domain"/>
    <property type="match status" value="1"/>
</dbReference>
<keyword evidence="7" id="KW-1185">Reference proteome</keyword>
<evidence type="ECO:0000313" key="6">
    <source>
        <dbReference type="EMBL" id="GAA0950148.1"/>
    </source>
</evidence>
<dbReference type="Pfam" id="PF09339">
    <property type="entry name" value="HTH_IclR"/>
    <property type="match status" value="1"/>
</dbReference>
<feature type="domain" description="IclR-ED" evidence="5">
    <location>
        <begin position="75"/>
        <end position="257"/>
    </location>
</feature>
<dbReference type="InterPro" id="IPR005471">
    <property type="entry name" value="Tscrpt_reg_IclR_N"/>
</dbReference>
<evidence type="ECO:0000256" key="2">
    <source>
        <dbReference type="ARBA" id="ARBA00023125"/>
    </source>
</evidence>
<keyword evidence="1" id="KW-0805">Transcription regulation</keyword>
<comment type="caution">
    <text evidence="6">The sequence shown here is derived from an EMBL/GenBank/DDBJ whole genome shotgun (WGS) entry which is preliminary data.</text>
</comment>
<dbReference type="PANTHER" id="PTHR30136:SF35">
    <property type="entry name" value="HTH-TYPE TRANSCRIPTIONAL REGULATOR RV1719"/>
    <property type="match status" value="1"/>
</dbReference>
<dbReference type="Proteomes" id="UP001500665">
    <property type="component" value="Unassembled WGS sequence"/>
</dbReference>
<evidence type="ECO:0000259" key="5">
    <source>
        <dbReference type="PROSITE" id="PS51078"/>
    </source>
</evidence>
<dbReference type="InterPro" id="IPR050707">
    <property type="entry name" value="HTH_MetabolicPath_Reg"/>
</dbReference>
<dbReference type="Pfam" id="PF01614">
    <property type="entry name" value="IclR_C"/>
    <property type="match status" value="1"/>
</dbReference>
<proteinExistence type="predicted"/>
<dbReference type="InterPro" id="IPR014757">
    <property type="entry name" value="Tscrpt_reg_IclR_C"/>
</dbReference>
<dbReference type="EMBL" id="BAAAHH010000009">
    <property type="protein sequence ID" value="GAA0950148.1"/>
    <property type="molecule type" value="Genomic_DNA"/>
</dbReference>
<gene>
    <name evidence="6" type="ORF">GCM10009550_28410</name>
</gene>
<dbReference type="InterPro" id="IPR029016">
    <property type="entry name" value="GAF-like_dom_sf"/>
</dbReference>
<organism evidence="6 7">
    <name type="scientific">Actinocorallia libanotica</name>
    <dbReference type="NCBI Taxonomy" id="46162"/>
    <lineage>
        <taxon>Bacteria</taxon>
        <taxon>Bacillati</taxon>
        <taxon>Actinomycetota</taxon>
        <taxon>Actinomycetes</taxon>
        <taxon>Streptosporangiales</taxon>
        <taxon>Thermomonosporaceae</taxon>
        <taxon>Actinocorallia</taxon>
    </lineage>
</organism>
<dbReference type="SMART" id="SM00346">
    <property type="entry name" value="HTH_ICLR"/>
    <property type="match status" value="1"/>
</dbReference>
<dbReference type="Gene3D" id="3.30.450.40">
    <property type="match status" value="1"/>
</dbReference>
<feature type="domain" description="HTH iclR-type" evidence="4">
    <location>
        <begin position="14"/>
        <end position="74"/>
    </location>
</feature>